<proteinExistence type="inferred from homology"/>
<keyword evidence="2" id="KW-0963">Cytoplasm</keyword>
<dbReference type="Proteomes" id="UP000251923">
    <property type="component" value="Unassembled WGS sequence"/>
</dbReference>
<comment type="caution">
    <text evidence="5">The sequence shown here is derived from an EMBL/GenBank/DDBJ whole genome shotgun (WGS) entry which is preliminary data.</text>
</comment>
<dbReference type="EMBL" id="QMHM01000006">
    <property type="protein sequence ID" value="RAV79971.1"/>
    <property type="molecule type" value="Genomic_DNA"/>
</dbReference>
<dbReference type="PROSITE" id="PS51186">
    <property type="entry name" value="GNAT"/>
    <property type="match status" value="1"/>
</dbReference>
<name>A0A2I1L7U5_9LACT</name>
<dbReference type="InterPro" id="IPR050680">
    <property type="entry name" value="YpeA/RimI_acetyltransf"/>
</dbReference>
<organism evidence="5 6">
    <name type="scientific">Aerococcus urinae</name>
    <dbReference type="NCBI Taxonomy" id="1376"/>
    <lineage>
        <taxon>Bacteria</taxon>
        <taxon>Bacillati</taxon>
        <taxon>Bacillota</taxon>
        <taxon>Bacilli</taxon>
        <taxon>Lactobacillales</taxon>
        <taxon>Aerococcaceae</taxon>
        <taxon>Aerococcus</taxon>
    </lineage>
</organism>
<accession>A0A2I1L7U5</accession>
<dbReference type="SUPFAM" id="SSF55729">
    <property type="entry name" value="Acyl-CoA N-acyltransferases (Nat)"/>
    <property type="match status" value="1"/>
</dbReference>
<sequence>MKPTRLPKKMKQIIVYHRPETKQIPGISQQVLAFYQEAFDHMPHIARDWLERGLASPRLYLFLLLDEKQAVLAAATFQLLADEGELLHFAVKSQRRRQGLGALLLAQALTHLEEQGLARCFLEVRAHNIPAQALYESQRFKCIDQRKNYYQDNHEDAKVYLWERSTSDNNIGNRIKL</sequence>
<dbReference type="NCBIfam" id="TIGR01575">
    <property type="entry name" value="rimI"/>
    <property type="match status" value="1"/>
</dbReference>
<evidence type="ECO:0000313" key="5">
    <source>
        <dbReference type="EMBL" id="RAV79971.1"/>
    </source>
</evidence>
<dbReference type="Gene3D" id="3.40.630.30">
    <property type="match status" value="1"/>
</dbReference>
<dbReference type="InterPro" id="IPR000182">
    <property type="entry name" value="GNAT_dom"/>
</dbReference>
<dbReference type="PANTHER" id="PTHR43420">
    <property type="entry name" value="ACETYLTRANSFERASE"/>
    <property type="match status" value="1"/>
</dbReference>
<gene>
    <name evidence="5" type="primary">rimI</name>
    <name evidence="5" type="ORF">DBT54_04635</name>
</gene>
<evidence type="ECO:0000256" key="4">
    <source>
        <dbReference type="ARBA" id="ARBA00023315"/>
    </source>
</evidence>
<evidence type="ECO:0000313" key="6">
    <source>
        <dbReference type="Proteomes" id="UP000251923"/>
    </source>
</evidence>
<evidence type="ECO:0000256" key="1">
    <source>
        <dbReference type="ARBA" id="ARBA00005395"/>
    </source>
</evidence>
<keyword evidence="3 5" id="KW-0808">Transferase</keyword>
<dbReference type="Pfam" id="PF00583">
    <property type="entry name" value="Acetyltransf_1"/>
    <property type="match status" value="1"/>
</dbReference>
<reference evidence="5 6" key="1">
    <citation type="submission" date="2018-04" db="EMBL/GenBank/DDBJ databases">
        <title>Aerococcus urinae genomes.</title>
        <authorList>
            <person name="Hilt E."/>
            <person name="Gilbert N.M."/>
            <person name="Thomas-White K."/>
            <person name="Putonti C."/>
            <person name="Lewis A.L."/>
            <person name="Visck K.L."/>
            <person name="Wolfe A.J."/>
        </authorList>
    </citation>
    <scope>NUCLEOTIDE SEQUENCE [LARGE SCALE GENOMIC DNA]</scope>
    <source>
        <strain evidence="5 6">UMB7480</strain>
    </source>
</reference>
<comment type="similarity">
    <text evidence="1">Belongs to the acetyltransferase family. RimI subfamily.</text>
</comment>
<protein>
    <submittedName>
        <fullName evidence="5">Ribosomal-protein-alanine N-acetyltransferase</fullName>
        <ecNumber evidence="5">2.3.1.267</ecNumber>
    </submittedName>
</protein>
<keyword evidence="4 5" id="KW-0012">Acyltransferase</keyword>
<dbReference type="InterPro" id="IPR006464">
    <property type="entry name" value="AcTrfase_RimI/Ard1"/>
</dbReference>
<dbReference type="PANTHER" id="PTHR43420:SF44">
    <property type="entry name" value="ACETYLTRANSFERASE YPEA"/>
    <property type="match status" value="1"/>
</dbReference>
<dbReference type="EC" id="2.3.1.267" evidence="5"/>
<dbReference type="AlphaFoldDB" id="A0A2I1L7U5"/>
<evidence type="ECO:0000256" key="2">
    <source>
        <dbReference type="ARBA" id="ARBA00022490"/>
    </source>
</evidence>
<dbReference type="InterPro" id="IPR016181">
    <property type="entry name" value="Acyl_CoA_acyltransferase"/>
</dbReference>
<evidence type="ECO:0000256" key="3">
    <source>
        <dbReference type="ARBA" id="ARBA00022679"/>
    </source>
</evidence>
<dbReference type="GO" id="GO:0008999">
    <property type="term" value="F:protein-N-terminal-alanine acetyltransferase activity"/>
    <property type="evidence" value="ECO:0007669"/>
    <property type="project" value="UniProtKB-EC"/>
</dbReference>